<proteinExistence type="predicted"/>
<reference evidence="1" key="1">
    <citation type="submission" date="2019-07" db="EMBL/GenBank/DDBJ databases">
        <authorList>
            <person name="Palmer J.M."/>
        </authorList>
    </citation>
    <scope>NUCLEOTIDE SEQUENCE</scope>
    <source>
        <strain evidence="1">PC9</strain>
    </source>
</reference>
<sequence length="115" mass="12433">MEGETDWGIRRTGGDVGCAEVVPGEVCPISSIPFAPAAPLPLSMHHHVPSAALDISWRPLADRLLLQQHHNDERSGCTAKERGNVAGDIAQAANDQGTHERRCKLPDNVHAHLLH</sequence>
<protein>
    <submittedName>
        <fullName evidence="1">Uncharacterized protein</fullName>
    </submittedName>
</protein>
<dbReference type="VEuPathDB" id="FungiDB:PC9H_011235"/>
<accession>A0A8H7DQC7</accession>
<evidence type="ECO:0000313" key="2">
    <source>
        <dbReference type="Proteomes" id="UP000623687"/>
    </source>
</evidence>
<name>A0A8H7DQC7_PLEOS</name>
<dbReference type="Proteomes" id="UP000623687">
    <property type="component" value="Unassembled WGS sequence"/>
</dbReference>
<evidence type="ECO:0000313" key="1">
    <source>
        <dbReference type="EMBL" id="KAF7420717.1"/>
    </source>
</evidence>
<dbReference type="AlphaFoldDB" id="A0A8H7DQC7"/>
<organism evidence="1 2">
    <name type="scientific">Pleurotus ostreatus</name>
    <name type="common">Oyster mushroom</name>
    <name type="synonym">White-rot fungus</name>
    <dbReference type="NCBI Taxonomy" id="5322"/>
    <lineage>
        <taxon>Eukaryota</taxon>
        <taxon>Fungi</taxon>
        <taxon>Dikarya</taxon>
        <taxon>Basidiomycota</taxon>
        <taxon>Agaricomycotina</taxon>
        <taxon>Agaricomycetes</taxon>
        <taxon>Agaricomycetidae</taxon>
        <taxon>Agaricales</taxon>
        <taxon>Pleurotineae</taxon>
        <taxon>Pleurotaceae</taxon>
        <taxon>Pleurotus</taxon>
    </lineage>
</organism>
<dbReference type="GeneID" id="59381053"/>
<comment type="caution">
    <text evidence="1">The sequence shown here is derived from an EMBL/GenBank/DDBJ whole genome shotgun (WGS) entry which is preliminary data.</text>
</comment>
<keyword evidence="2" id="KW-1185">Reference proteome</keyword>
<dbReference type="EMBL" id="JACETU010000009">
    <property type="protein sequence ID" value="KAF7420717.1"/>
    <property type="molecule type" value="Genomic_DNA"/>
</dbReference>
<gene>
    <name evidence="1" type="ORF">PC9H_011235</name>
</gene>
<dbReference type="RefSeq" id="XP_036626575.1">
    <property type="nucleotide sequence ID" value="XM_036780720.1"/>
</dbReference>